<evidence type="ECO:0000259" key="2">
    <source>
        <dbReference type="Pfam" id="PF11396"/>
    </source>
</evidence>
<evidence type="ECO:0000256" key="1">
    <source>
        <dbReference type="SAM" id="SignalP"/>
    </source>
</evidence>
<dbReference type="PROSITE" id="PS51257">
    <property type="entry name" value="PROKAR_LIPOPROTEIN"/>
    <property type="match status" value="1"/>
</dbReference>
<name>A0A948TN74_9BACT</name>
<keyword evidence="1" id="KW-0732">Signal</keyword>
<protein>
    <submittedName>
        <fullName evidence="3">PepSY-like domain-containing protein</fullName>
    </submittedName>
</protein>
<feature type="domain" description="Putative beta-lactamase-inhibitor-like PepSY-like" evidence="2">
    <location>
        <begin position="219"/>
        <end position="296"/>
    </location>
</feature>
<reference evidence="3" key="2">
    <citation type="submission" date="2021-04" db="EMBL/GenBank/DDBJ databases">
        <authorList>
            <person name="Gilroy R."/>
        </authorList>
    </citation>
    <scope>NUCLEOTIDE SEQUENCE</scope>
    <source>
        <strain evidence="3">8470</strain>
    </source>
</reference>
<evidence type="ECO:0000313" key="3">
    <source>
        <dbReference type="EMBL" id="MBU3856165.1"/>
    </source>
</evidence>
<gene>
    <name evidence="3" type="ORF">H9928_06370</name>
</gene>
<feature type="domain" description="Putative beta-lactamase-inhibitor-like PepSY-like" evidence="2">
    <location>
        <begin position="76"/>
        <end position="161"/>
    </location>
</feature>
<dbReference type="EMBL" id="JAHLFJ010000059">
    <property type="protein sequence ID" value="MBU3856165.1"/>
    <property type="molecule type" value="Genomic_DNA"/>
</dbReference>
<feature type="signal peptide" evidence="1">
    <location>
        <begin position="1"/>
        <end position="22"/>
    </location>
</feature>
<dbReference type="AlphaFoldDB" id="A0A948TN74"/>
<evidence type="ECO:0000313" key="4">
    <source>
        <dbReference type="Proteomes" id="UP000784286"/>
    </source>
</evidence>
<accession>A0A948TN74</accession>
<dbReference type="SUPFAM" id="SSF160574">
    <property type="entry name" value="BT0923-like"/>
    <property type="match status" value="2"/>
</dbReference>
<dbReference type="Gene3D" id="3.10.450.360">
    <property type="match status" value="2"/>
</dbReference>
<dbReference type="InterPro" id="IPR021533">
    <property type="entry name" value="PepSY-like"/>
</dbReference>
<organism evidence="3 4">
    <name type="scientific">Candidatus Phocaeicola excrementipullorum</name>
    <dbReference type="NCBI Taxonomy" id="2838731"/>
    <lineage>
        <taxon>Bacteria</taxon>
        <taxon>Pseudomonadati</taxon>
        <taxon>Bacteroidota</taxon>
        <taxon>Bacteroidia</taxon>
        <taxon>Bacteroidales</taxon>
        <taxon>Bacteroidaceae</taxon>
        <taxon>Phocaeicola</taxon>
    </lineage>
</organism>
<feature type="chain" id="PRO_5037254622" evidence="1">
    <location>
        <begin position="23"/>
        <end position="316"/>
    </location>
</feature>
<proteinExistence type="predicted"/>
<sequence>MKQFKFFLMAALCSVFVLSSCSDDDSLSGTPPSEIVKAFNEMFPNATNVSWTTIDDYDVARFYDAGTRAEMMQPNCTAWFSRTSNRWSMTDREIPFSSLPAAVRSAFESSVYAQSPWTVDDEANVLERAGSETFYVIEVDKNENGTETDVDLYYTLEGKLVDEVIGAPEDDNHIDFVPEQQPMTPKEFIADRYPGARIEDSDWEDGFMEFEIRHEGYEKEVYFNFRNEWVGTWWEEPRFSSLPDNLWSNLWSKGYHDIDDDDIDVLDSRRGIFYAIEAERHDDDWLVIVDQDGNIVKEFPEDWEDGWWSDLWDEWT</sequence>
<reference evidence="3" key="1">
    <citation type="journal article" date="2021" name="PeerJ">
        <title>Extensive microbial diversity within the chicken gut microbiome revealed by metagenomics and culture.</title>
        <authorList>
            <person name="Gilroy R."/>
            <person name="Ravi A."/>
            <person name="Getino M."/>
            <person name="Pursley I."/>
            <person name="Horton D.L."/>
            <person name="Alikhan N.F."/>
            <person name="Baker D."/>
            <person name="Gharbi K."/>
            <person name="Hall N."/>
            <person name="Watson M."/>
            <person name="Adriaenssens E.M."/>
            <person name="Foster-Nyarko E."/>
            <person name="Jarju S."/>
            <person name="Secka A."/>
            <person name="Antonio M."/>
            <person name="Oren A."/>
            <person name="Chaudhuri R.R."/>
            <person name="La Ragione R."/>
            <person name="Hildebrand F."/>
            <person name="Pallen M.J."/>
        </authorList>
    </citation>
    <scope>NUCLEOTIDE SEQUENCE</scope>
    <source>
        <strain evidence="3">8470</strain>
    </source>
</reference>
<comment type="caution">
    <text evidence="3">The sequence shown here is derived from an EMBL/GenBank/DDBJ whole genome shotgun (WGS) entry which is preliminary data.</text>
</comment>
<dbReference type="Proteomes" id="UP000784286">
    <property type="component" value="Unassembled WGS sequence"/>
</dbReference>
<dbReference type="Pfam" id="PF11396">
    <property type="entry name" value="PepSY_like"/>
    <property type="match status" value="2"/>
</dbReference>